<reference evidence="3" key="1">
    <citation type="submission" date="2025-08" db="UniProtKB">
        <authorList>
            <consortium name="RefSeq"/>
        </authorList>
    </citation>
    <scope>IDENTIFICATION</scope>
    <source>
        <strain evidence="3">14028-0561.14</strain>
        <tissue evidence="3">Whole fly</tissue>
    </source>
</reference>
<proteinExistence type="predicted"/>
<organism evidence="2 3">
    <name type="scientific">Drosophila kikkawai</name>
    <name type="common">Fruit fly</name>
    <dbReference type="NCBI Taxonomy" id="30033"/>
    <lineage>
        <taxon>Eukaryota</taxon>
        <taxon>Metazoa</taxon>
        <taxon>Ecdysozoa</taxon>
        <taxon>Arthropoda</taxon>
        <taxon>Hexapoda</taxon>
        <taxon>Insecta</taxon>
        <taxon>Pterygota</taxon>
        <taxon>Neoptera</taxon>
        <taxon>Endopterygota</taxon>
        <taxon>Diptera</taxon>
        <taxon>Brachycera</taxon>
        <taxon>Muscomorpha</taxon>
        <taxon>Ephydroidea</taxon>
        <taxon>Drosophilidae</taxon>
        <taxon>Drosophila</taxon>
        <taxon>Sophophora</taxon>
    </lineage>
</organism>
<evidence type="ECO:0000256" key="1">
    <source>
        <dbReference type="SAM" id="Phobius"/>
    </source>
</evidence>
<protein>
    <submittedName>
        <fullName evidence="3">Uncharacterized protein</fullName>
    </submittedName>
</protein>
<keyword evidence="2" id="KW-1185">Reference proteome</keyword>
<keyword evidence="1" id="KW-1133">Transmembrane helix</keyword>
<sequence length="123" mass="13935">MDDALSLLESLDEWSKATEVKPGETGRIIATILVIIVISYVLLFMARIVKALTLPALVIMGLLVIYRCVSITEVVEALMQLPDVLCSLKNFIAGFIRKANFIKNAYAWWCYFNKILDELLYEC</sequence>
<dbReference type="OrthoDB" id="7869709at2759"/>
<accession>A0A6P4J9L4</accession>
<dbReference type="GeneID" id="108080876"/>
<evidence type="ECO:0000313" key="2">
    <source>
        <dbReference type="Proteomes" id="UP001652661"/>
    </source>
</evidence>
<dbReference type="Proteomes" id="UP001652661">
    <property type="component" value="Chromosome 3R"/>
</dbReference>
<evidence type="ECO:0000313" key="3">
    <source>
        <dbReference type="RefSeq" id="XP_017031268.1"/>
    </source>
</evidence>
<dbReference type="RefSeq" id="XP_017031268.1">
    <property type="nucleotide sequence ID" value="XM_017175779.3"/>
</dbReference>
<feature type="transmembrane region" description="Helical" evidence="1">
    <location>
        <begin position="28"/>
        <end position="46"/>
    </location>
</feature>
<dbReference type="AlphaFoldDB" id="A0A6P4J9L4"/>
<keyword evidence="1" id="KW-0472">Membrane</keyword>
<keyword evidence="1" id="KW-0812">Transmembrane</keyword>
<name>A0A6P4J9L4_DROKI</name>
<gene>
    <name evidence="3" type="primary">LOC108080876</name>
</gene>
<feature type="transmembrane region" description="Helical" evidence="1">
    <location>
        <begin position="52"/>
        <end position="69"/>
    </location>
</feature>